<dbReference type="PANTHER" id="PTHR33568">
    <property type="entry name" value="DNA POLYMERASE"/>
    <property type="match status" value="1"/>
</dbReference>
<dbReference type="InterPro" id="IPR043502">
    <property type="entry name" value="DNA/RNA_pol_sf"/>
</dbReference>
<dbReference type="Pfam" id="PF05585">
    <property type="entry name" value="DUF1758"/>
    <property type="match status" value="1"/>
</dbReference>
<feature type="compositionally biased region" description="Polar residues" evidence="9">
    <location>
        <begin position="83"/>
        <end position="92"/>
    </location>
</feature>
<comment type="similarity">
    <text evidence="1">Belongs to the DNA polymerase type-B family.</text>
</comment>
<keyword evidence="6" id="KW-0239">DNA-directed DNA polymerase</keyword>
<dbReference type="InterPro" id="IPR012337">
    <property type="entry name" value="RNaseH-like_sf"/>
</dbReference>
<accession>A0ABD2KXF0</accession>
<proteinExistence type="inferred from homology"/>
<feature type="compositionally biased region" description="Low complexity" evidence="9">
    <location>
        <begin position="73"/>
        <end position="82"/>
    </location>
</feature>
<organism evidence="12 13">
    <name type="scientific">Heterodera trifolii</name>
    <dbReference type="NCBI Taxonomy" id="157864"/>
    <lineage>
        <taxon>Eukaryota</taxon>
        <taxon>Metazoa</taxon>
        <taxon>Ecdysozoa</taxon>
        <taxon>Nematoda</taxon>
        <taxon>Chromadorea</taxon>
        <taxon>Rhabditida</taxon>
        <taxon>Tylenchina</taxon>
        <taxon>Tylenchomorpha</taxon>
        <taxon>Tylenchoidea</taxon>
        <taxon>Heteroderidae</taxon>
        <taxon>Heteroderinae</taxon>
        <taxon>Heterodera</taxon>
    </lineage>
</organism>
<dbReference type="Gene3D" id="3.30.420.10">
    <property type="entry name" value="Ribonuclease H-like superfamily/Ribonuclease H"/>
    <property type="match status" value="1"/>
</dbReference>
<keyword evidence="4" id="KW-0548">Nucleotidyltransferase</keyword>
<name>A0ABD2KXF0_9BILA</name>
<feature type="domain" description="DNA-directed DNA polymerase family B mitochondria/virus" evidence="10">
    <location>
        <begin position="2106"/>
        <end position="2281"/>
    </location>
</feature>
<evidence type="ECO:0000256" key="6">
    <source>
        <dbReference type="ARBA" id="ARBA00022932"/>
    </source>
</evidence>
<dbReference type="GO" id="GO:0003887">
    <property type="term" value="F:DNA-directed DNA polymerase activity"/>
    <property type="evidence" value="ECO:0007669"/>
    <property type="project" value="UniProtKB-KW"/>
</dbReference>
<feature type="domain" description="DNA-directed DNA polymerase family B mitochondria/virus" evidence="10">
    <location>
        <begin position="1786"/>
        <end position="1970"/>
    </location>
</feature>
<evidence type="ECO:0000256" key="4">
    <source>
        <dbReference type="ARBA" id="ARBA00022695"/>
    </source>
</evidence>
<feature type="region of interest" description="Disordered" evidence="9">
    <location>
        <begin position="2560"/>
        <end position="2593"/>
    </location>
</feature>
<dbReference type="Pfam" id="PF03564">
    <property type="entry name" value="DUF1759"/>
    <property type="match status" value="1"/>
</dbReference>
<dbReference type="GO" id="GO:0003677">
    <property type="term" value="F:DNA binding"/>
    <property type="evidence" value="ECO:0007669"/>
    <property type="project" value="UniProtKB-KW"/>
</dbReference>
<evidence type="ECO:0000256" key="3">
    <source>
        <dbReference type="ARBA" id="ARBA00022679"/>
    </source>
</evidence>
<evidence type="ECO:0000256" key="2">
    <source>
        <dbReference type="ARBA" id="ARBA00012417"/>
    </source>
</evidence>
<keyword evidence="7" id="KW-0238">DNA-binding</keyword>
<dbReference type="SUPFAM" id="SSF56672">
    <property type="entry name" value="DNA/RNA polymerases"/>
    <property type="match status" value="1"/>
</dbReference>
<dbReference type="PANTHER" id="PTHR33568:SF3">
    <property type="entry name" value="DNA-DIRECTED DNA POLYMERASE"/>
    <property type="match status" value="1"/>
</dbReference>
<dbReference type="InterPro" id="IPR023211">
    <property type="entry name" value="DNA_pol_palm_dom_sf"/>
</dbReference>
<feature type="compositionally biased region" description="Acidic residues" evidence="9">
    <location>
        <begin position="1634"/>
        <end position="1651"/>
    </location>
</feature>
<dbReference type="Gene3D" id="3.90.1600.10">
    <property type="entry name" value="Palm domain of DNA polymerase"/>
    <property type="match status" value="1"/>
</dbReference>
<dbReference type="InterPro" id="IPR008737">
    <property type="entry name" value="DUF1758"/>
</dbReference>
<dbReference type="SUPFAM" id="SSF53098">
    <property type="entry name" value="Ribonuclease H-like"/>
    <property type="match status" value="1"/>
</dbReference>
<dbReference type="Pfam" id="PF03175">
    <property type="entry name" value="DNA_pol_B_2"/>
    <property type="match status" value="2"/>
</dbReference>
<protein>
    <recommendedName>
        <fullName evidence="2">DNA-directed DNA polymerase</fullName>
        <ecNumber evidence="2">2.7.7.7</ecNumber>
    </recommendedName>
</protein>
<feature type="compositionally biased region" description="Low complexity" evidence="9">
    <location>
        <begin position="531"/>
        <end position="550"/>
    </location>
</feature>
<dbReference type="GO" id="GO:0006260">
    <property type="term" value="P:DNA replication"/>
    <property type="evidence" value="ECO:0007669"/>
    <property type="project" value="UniProtKB-KW"/>
</dbReference>
<reference evidence="12 13" key="1">
    <citation type="submission" date="2024-10" db="EMBL/GenBank/DDBJ databases">
        <authorList>
            <person name="Kim D."/>
        </authorList>
    </citation>
    <scope>NUCLEOTIDE SEQUENCE [LARGE SCALE GENOMIC DNA]</scope>
    <source>
        <strain evidence="12">BH-2024</strain>
    </source>
</reference>
<feature type="region of interest" description="Disordered" evidence="9">
    <location>
        <begin position="1632"/>
        <end position="1651"/>
    </location>
</feature>
<keyword evidence="3" id="KW-0808">Transferase</keyword>
<dbReference type="InterPro" id="IPR005312">
    <property type="entry name" value="DUF1759"/>
</dbReference>
<dbReference type="EC" id="2.7.7.7" evidence="2"/>
<feature type="region of interest" description="Disordered" evidence="9">
    <location>
        <begin position="58"/>
        <end position="104"/>
    </location>
</feature>
<evidence type="ECO:0000256" key="9">
    <source>
        <dbReference type="SAM" id="MobiDB-lite"/>
    </source>
</evidence>
<feature type="region of interest" description="Disordered" evidence="9">
    <location>
        <begin position="481"/>
        <end position="557"/>
    </location>
</feature>
<dbReference type="GO" id="GO:0042575">
    <property type="term" value="C:DNA polymerase complex"/>
    <property type="evidence" value="ECO:0007669"/>
    <property type="project" value="UniProtKB-ARBA"/>
</dbReference>
<dbReference type="InterPro" id="IPR036397">
    <property type="entry name" value="RNaseH_sf"/>
</dbReference>
<evidence type="ECO:0000259" key="11">
    <source>
        <dbReference type="Pfam" id="PF05585"/>
    </source>
</evidence>
<evidence type="ECO:0000256" key="8">
    <source>
        <dbReference type="ARBA" id="ARBA00049244"/>
    </source>
</evidence>
<dbReference type="EMBL" id="JBICBT010000621">
    <property type="protein sequence ID" value="KAL3107352.1"/>
    <property type="molecule type" value="Genomic_DNA"/>
</dbReference>
<gene>
    <name evidence="12" type="ORF">niasHT_014716</name>
</gene>
<feature type="compositionally biased region" description="Basic and acidic residues" evidence="9">
    <location>
        <begin position="501"/>
        <end position="515"/>
    </location>
</feature>
<comment type="caution">
    <text evidence="12">The sequence shown here is derived from an EMBL/GenBank/DDBJ whole genome shotgun (WGS) entry which is preliminary data.</text>
</comment>
<feature type="domain" description="DUF1758" evidence="11">
    <location>
        <begin position="701"/>
        <end position="852"/>
    </location>
</feature>
<evidence type="ECO:0000256" key="5">
    <source>
        <dbReference type="ARBA" id="ARBA00022705"/>
    </source>
</evidence>
<dbReference type="Proteomes" id="UP001620626">
    <property type="component" value="Unassembled WGS sequence"/>
</dbReference>
<sequence>MGSCGAATSKRHGFVRETPVRNRALLGLYTTPRQSFPSHFLLLLLSISTPELLGPCRHHRGDLHRTQLKRTRPTSSSSTERTQPINQSTGGDRTSGDPGRDRLPRQHQQLNDFKQGNRCELLALRGSSCTNNANKQVKRREPQGVLLDLRVSSTTTQVQQVRQINKAKRLTTSTQAAKQKAASNDKQAAAAPELIKHRTAAELNIQADQAASNLENALNFEIQLEKVQKDAKTMDIFLDDVREALTAWADLLRKLPALERDPAEADFNKFEKKERINDKVDEAALKLRDLRDLIGTLTFQARLFRNKADKEERDAQIAHAQATQHTAQQQTTKTPSFTPPFYQFQPIQLDKFFGNKRKWPEFYESFKSAIGTHALSKAEKFNLLRNLLGGEARELPCKNLRDTKEFLLQLERLTRELNNSREDIEGPPTFLMLEKKLTPGFLRTILTKKGENPAHWNTTKFRDVLNEAVRKETQIQEVMGEYGHSQQQRPQPQKPNFSASKFRDRAPIPQHRERTFITSAVDDNHKRLHGRQPQYRPQQQRPRAPQTQQRNSRTFNNRTQFPIQQANATFNQRKPPSPCIFCGNDHWNEECRKFSTIQQRREVLRTKALCFKCLKSNHQAGNCPQPKRCFKCKQPHPTALCHGDSKPPNQITAAMFGQPQQNVPNTSQAESNEPAATASQMCNAVNGNDTRALLMTATSTVFNPARPHLSMIAAIFVDPGSHRSFISAKAAELLDLPVVHTEECHLTSFGEREPKRYISDLVKLGFLCTSGEKLIFNLNAMKFLVNDMPMIQLSELDKTELRQQKLNPPHEQRQPDIMLGIDVWHELQVQSIEKLPSGFTLCRSKIGKILSGSGRIEMHQTPNVTFVMSVHGTDQEGANQSVTFESTKEDKEVFTSEDDVKKDEQLNNFFGLNLIGMDDTSTPTDQDQVMVYFKKNLTFVNTTIYAYLNYRLIFSTEGREDDVGVRAYWVVWWEGGGVGGASGKVSQLVEPMLVNAAQQHYAEPFCADGTHKLQFLNGCVAALGQPLPPLCLNVVSIDHRPAQQTPAGPLAVTNCVLRTGDGHRVEASGWQAHAGVLADLCVGSAYWFTNCVARARYQRLDCWYRVSVGGPNALVMPHVSTPPMPSAQPMPPVQTGAGVSEVTVPVQLGPQGSRDIDVVGIDNDANEVVERGQTSRERLHQRRAAQRAGRPIEECFVIERTTAMRNAPRNTRGEICELRFLPLEDAERPDLLMESLIQHLLDRVLEGLPRPSLIGLQVHPPGFDRPYVIRLRPPEQNNAATLAAAIERLNEQSAAGIDLLAGKTITKVLAVWPLEAIRADPQSGGACDHAAEHHVSHKVQSLIRVINPDDRLCLARAVLLGLRDRETRMAGGGGRAALSAYASRQDQHGPDAIDLLTNAGIALNKHTYTLDDVRQLQRWLTNQHGVGQIRLVVFEKEQEYRIVFKGDGIAARFNLCLLLERAHYNYIGRIEQLFKVHGYCIDCERRADARYHASGCKVACRFCLRFGAGYPCKSEQLPNGESSARRCNDCGFVFPCDDCFNYHLVNQAPDPLDGRGLRQRRTLCQWRRFCRDCGRVAYLGLHQCPPLDQAGVGAEDCRLCAGPHTHDQPCFIQPLGPGHARAARVNNSINIDVASEDDDDDNDTDEDDDDEQPLRFCFFDAETSQDRPLQLNNNNQVVQKHVPLLIVAEVICDRCIRAGISVHDGHGQRALGCVCMCGSVRGQQMRQWMSPPFANAPGDNTPSPPGAPLYNFRRLFFHSFDNAAADPVDQFLDYLTRHGPKNAHTVCIAHNGGKYDFHLVLEALHRRSMPPKRLCTTGLKIYSMKLGGNNQRRITFKDSVNFFVCQLDALVKSFNLPQHLATVKPFFPYMFIKRQHLLERLAGLPGLDYYQPDTMKAEKRAKLLRWHAENNNNGNRFQLREQLIMYCTNDVAILRESVIRFRHLIEEHAQGLDPFIVASTAAGLALATLRRGTSASSSWSTPGRKCNARAGPSGRRTLKTRDTELMGFGTATRPFVLLPSSGWGVFIMAAQRAFPSDSNNWQRGGQRKTCTNERSNVLFELTNLHGCELHVVWSCQWMERLRHDPELKRRYDAVFVPCPLDPRNDALRGGRTEPFKLHHVCSDDEEILCIDIVSLYPHVMKANRFPVGNPRVVTREVLLHPPTAPLPWTTPDNNKFRGLLLVRVLAPRNIRVPLLGYRTKDGRFTFPLCGWCADRRQQRPCRHGADRRSWVTAYTHVELNKALQLGYVVTDLFEVWDYDEWDGTLFSSYVNTFVGLKVQATGWPEGCVTEEQRQAFVEDFERTEDIRGKLAQRVGQTEIRYTRTPAEFHKLLDDPTLDKLDFVHVSDHMDRCVVRKRPEFAKAPLTNCLPVAAFVTSYGRLQLYSYMEQVLTIDGAELLYCDTDSIYYVKKMCGPCVAEGEALGQMKREHSDRRIVEFIAGGPKNYGIRHTSRDGTDERANLKIRSFRLSYAAEQLINFEAMKDLTLSTYNIDGPIDDVLDNDDPYVYGGGEHRAIRVNFPQIDRNVYADLFTREAHKDYRPYYAKGRVCPGMQTRPFGYVEDGLPNDGQRTQRRKRNLVDHDPAQPGHSGWF</sequence>
<feature type="compositionally biased region" description="Polar residues" evidence="9">
    <location>
        <begin position="484"/>
        <end position="499"/>
    </location>
</feature>
<comment type="catalytic activity">
    <reaction evidence="8">
        <text>DNA(n) + a 2'-deoxyribonucleoside 5'-triphosphate = DNA(n+1) + diphosphate</text>
        <dbReference type="Rhea" id="RHEA:22508"/>
        <dbReference type="Rhea" id="RHEA-COMP:17339"/>
        <dbReference type="Rhea" id="RHEA-COMP:17340"/>
        <dbReference type="ChEBI" id="CHEBI:33019"/>
        <dbReference type="ChEBI" id="CHEBI:61560"/>
        <dbReference type="ChEBI" id="CHEBI:173112"/>
        <dbReference type="EC" id="2.7.7.7"/>
    </reaction>
</comment>
<feature type="compositionally biased region" description="Basic residues" evidence="9">
    <location>
        <begin position="58"/>
        <end position="72"/>
    </location>
</feature>
<keyword evidence="13" id="KW-1185">Reference proteome</keyword>
<feature type="compositionally biased region" description="Basic and acidic residues" evidence="9">
    <location>
        <begin position="94"/>
        <end position="104"/>
    </location>
</feature>
<evidence type="ECO:0000256" key="1">
    <source>
        <dbReference type="ARBA" id="ARBA00005755"/>
    </source>
</evidence>
<dbReference type="InterPro" id="IPR004868">
    <property type="entry name" value="DNA-dir_DNA_pol_B_mt/vir"/>
</dbReference>
<evidence type="ECO:0000259" key="10">
    <source>
        <dbReference type="Pfam" id="PF03175"/>
    </source>
</evidence>
<evidence type="ECO:0000313" key="13">
    <source>
        <dbReference type="Proteomes" id="UP001620626"/>
    </source>
</evidence>
<feature type="region of interest" description="Disordered" evidence="9">
    <location>
        <begin position="314"/>
        <end position="337"/>
    </location>
</feature>
<evidence type="ECO:0000313" key="12">
    <source>
        <dbReference type="EMBL" id="KAL3107352.1"/>
    </source>
</evidence>
<feature type="region of interest" description="Disordered" evidence="9">
    <location>
        <begin position="1976"/>
        <end position="1996"/>
    </location>
</feature>
<evidence type="ECO:0000256" key="7">
    <source>
        <dbReference type="ARBA" id="ARBA00023125"/>
    </source>
</evidence>
<feature type="compositionally biased region" description="Low complexity" evidence="9">
    <location>
        <begin position="317"/>
        <end position="334"/>
    </location>
</feature>
<keyword evidence="5" id="KW-0235">DNA replication</keyword>